<dbReference type="RefSeq" id="WP_138696173.1">
    <property type="nucleotide sequence ID" value="NZ_JBHSAZ010000010.1"/>
</dbReference>
<evidence type="ECO:0000313" key="1">
    <source>
        <dbReference type="EMBL" id="TMR24832.1"/>
    </source>
</evidence>
<sequence>MDETDRLRRLTEQLERLERLSATQADSQAAAEQLAAREFTGKADKGGITATVNGAGSLLTIDISRLSKRRHDGVTLGDAVLVAIRAAEQAAAEAKSALMADVSASLGLGDLFGDVQRLFGPDDGRSATGSR</sequence>
<gene>
    <name evidence="1" type="ORF">ETD85_46035</name>
</gene>
<name>A0A5S4FW19_9ACTN</name>
<reference evidence="1 2" key="1">
    <citation type="submission" date="2019-05" db="EMBL/GenBank/DDBJ databases">
        <title>Draft genome sequence of Nonomuraea zeae DSM 100528.</title>
        <authorList>
            <person name="Saricaoglu S."/>
            <person name="Isik K."/>
        </authorList>
    </citation>
    <scope>NUCLEOTIDE SEQUENCE [LARGE SCALE GENOMIC DNA]</scope>
    <source>
        <strain evidence="1 2">DSM 100528</strain>
    </source>
</reference>
<dbReference type="InterPro" id="IPR036894">
    <property type="entry name" value="YbaB-like_sf"/>
</dbReference>
<dbReference type="OrthoDB" id="3544172at2"/>
<organism evidence="1 2">
    <name type="scientific">Nonomuraea zeae</name>
    <dbReference type="NCBI Taxonomy" id="1642303"/>
    <lineage>
        <taxon>Bacteria</taxon>
        <taxon>Bacillati</taxon>
        <taxon>Actinomycetota</taxon>
        <taxon>Actinomycetes</taxon>
        <taxon>Streptosporangiales</taxon>
        <taxon>Streptosporangiaceae</taxon>
        <taxon>Nonomuraea</taxon>
    </lineage>
</organism>
<dbReference type="AlphaFoldDB" id="A0A5S4FW19"/>
<keyword evidence="2" id="KW-1185">Reference proteome</keyword>
<accession>A0A5S4FW19</accession>
<dbReference type="GO" id="GO:0003677">
    <property type="term" value="F:DNA binding"/>
    <property type="evidence" value="ECO:0007669"/>
    <property type="project" value="InterPro"/>
</dbReference>
<evidence type="ECO:0000313" key="2">
    <source>
        <dbReference type="Proteomes" id="UP000306628"/>
    </source>
</evidence>
<protein>
    <submittedName>
        <fullName evidence="1">YbaB/EbfC family nucleoid-associated protein</fullName>
    </submittedName>
</protein>
<dbReference type="SUPFAM" id="SSF82607">
    <property type="entry name" value="YbaB-like"/>
    <property type="match status" value="1"/>
</dbReference>
<proteinExistence type="predicted"/>
<dbReference type="Gene3D" id="3.30.1310.10">
    <property type="entry name" value="Nucleoid-associated protein YbaB-like domain"/>
    <property type="match status" value="1"/>
</dbReference>
<dbReference type="InterPro" id="IPR004401">
    <property type="entry name" value="YbaB/EbfC"/>
</dbReference>
<dbReference type="Proteomes" id="UP000306628">
    <property type="component" value="Unassembled WGS sequence"/>
</dbReference>
<comment type="caution">
    <text evidence="1">The sequence shown here is derived from an EMBL/GenBank/DDBJ whole genome shotgun (WGS) entry which is preliminary data.</text>
</comment>
<dbReference type="Pfam" id="PF02575">
    <property type="entry name" value="YbaB_DNA_bd"/>
    <property type="match status" value="1"/>
</dbReference>
<dbReference type="EMBL" id="VCKX01000235">
    <property type="protein sequence ID" value="TMR24832.1"/>
    <property type="molecule type" value="Genomic_DNA"/>
</dbReference>